<organism evidence="3 4">
    <name type="scientific">Cannabis sativa</name>
    <name type="common">Hemp</name>
    <name type="synonym">Marijuana</name>
    <dbReference type="NCBI Taxonomy" id="3483"/>
    <lineage>
        <taxon>Eukaryota</taxon>
        <taxon>Viridiplantae</taxon>
        <taxon>Streptophyta</taxon>
        <taxon>Embryophyta</taxon>
        <taxon>Tracheophyta</taxon>
        <taxon>Spermatophyta</taxon>
        <taxon>Magnoliopsida</taxon>
        <taxon>eudicotyledons</taxon>
        <taxon>Gunneridae</taxon>
        <taxon>Pentapetalae</taxon>
        <taxon>rosids</taxon>
        <taxon>fabids</taxon>
        <taxon>Rosales</taxon>
        <taxon>Cannabaceae</taxon>
        <taxon>Cannabis</taxon>
    </lineage>
</organism>
<dbReference type="Proteomes" id="UP000525078">
    <property type="component" value="Unassembled WGS sequence"/>
</dbReference>
<evidence type="ECO:0000313" key="4">
    <source>
        <dbReference type="Proteomes" id="UP000525078"/>
    </source>
</evidence>
<feature type="region of interest" description="Disordered" evidence="1">
    <location>
        <begin position="342"/>
        <end position="361"/>
    </location>
</feature>
<accession>A0A7J6FSU5</accession>
<feature type="region of interest" description="Disordered" evidence="1">
    <location>
        <begin position="139"/>
        <end position="218"/>
    </location>
</feature>
<dbReference type="InterPro" id="IPR025486">
    <property type="entry name" value="DUF4378"/>
</dbReference>
<feature type="compositionally biased region" description="Basic and acidic residues" evidence="1">
    <location>
        <begin position="208"/>
        <end position="218"/>
    </location>
</feature>
<dbReference type="AlphaFoldDB" id="A0A7J6FSU5"/>
<evidence type="ECO:0000259" key="2">
    <source>
        <dbReference type="Pfam" id="PF14309"/>
    </source>
</evidence>
<protein>
    <recommendedName>
        <fullName evidence="2">DUF4378 domain-containing protein</fullName>
    </recommendedName>
</protein>
<gene>
    <name evidence="3" type="ORF">F8388_007692</name>
</gene>
<evidence type="ECO:0000256" key="1">
    <source>
        <dbReference type="SAM" id="MobiDB-lite"/>
    </source>
</evidence>
<feature type="domain" description="DUF4378" evidence="2">
    <location>
        <begin position="734"/>
        <end position="904"/>
    </location>
</feature>
<dbReference type="PANTHER" id="PTHR40836">
    <property type="entry name" value="RB1-INDUCIBLE COILED-COIL PROTEIN"/>
    <property type="match status" value="1"/>
</dbReference>
<feature type="compositionally biased region" description="Polar residues" evidence="1">
    <location>
        <begin position="171"/>
        <end position="189"/>
    </location>
</feature>
<reference evidence="3 4" key="1">
    <citation type="journal article" date="2020" name="bioRxiv">
        <title>Sequence and annotation of 42 cannabis genomes reveals extensive copy number variation in cannabinoid synthesis and pathogen resistance genes.</title>
        <authorList>
            <person name="Mckernan K.J."/>
            <person name="Helbert Y."/>
            <person name="Kane L.T."/>
            <person name="Ebling H."/>
            <person name="Zhang L."/>
            <person name="Liu B."/>
            <person name="Eaton Z."/>
            <person name="Mclaughlin S."/>
            <person name="Kingan S."/>
            <person name="Baybayan P."/>
            <person name="Concepcion G."/>
            <person name="Jordan M."/>
            <person name="Riva A."/>
            <person name="Barbazuk W."/>
            <person name="Harkins T."/>
        </authorList>
    </citation>
    <scope>NUCLEOTIDE SEQUENCE [LARGE SCALE GENOMIC DNA]</scope>
    <source>
        <strain evidence="4">cv. Jamaican Lion 4</strain>
        <tissue evidence="3">Leaf</tissue>
    </source>
</reference>
<dbReference type="EMBL" id="JAATIP010000098">
    <property type="protein sequence ID" value="KAF4373786.1"/>
    <property type="molecule type" value="Genomic_DNA"/>
</dbReference>
<dbReference type="PANTHER" id="PTHR40836:SF4">
    <property type="entry name" value="RB1-INDUCIBLE COILED-COIL PROTEIN"/>
    <property type="match status" value="1"/>
</dbReference>
<evidence type="ECO:0000313" key="3">
    <source>
        <dbReference type="EMBL" id="KAF4373786.1"/>
    </source>
</evidence>
<feature type="compositionally biased region" description="Basic and acidic residues" evidence="1">
    <location>
        <begin position="343"/>
        <end position="352"/>
    </location>
</feature>
<proteinExistence type="predicted"/>
<dbReference type="Pfam" id="PF14309">
    <property type="entry name" value="DUF4378"/>
    <property type="match status" value="1"/>
</dbReference>
<comment type="caution">
    <text evidence="3">The sequence shown here is derived from an EMBL/GenBank/DDBJ whole genome shotgun (WGS) entry which is preliminary data.</text>
</comment>
<name>A0A7J6FSU5_CANSA</name>
<sequence length="911" mass="103692">MGGLLHLFAFENRSMARKVLTHKKHVDEDWHVDDYLLIELANIGLDFYVLTQMMSLLDCDGGLEAPRNSIEQQIETSQNYSAVRDLPVEEDWSTNNCYPFEASMKKLINEEISKHSSTRQNAPISIVARLMGMDSLTLDTKSTVEPTEERSENMRTKCSNKEANGFGLTDHLSSNSNSSRQMELNSSYHNGDIDSERWSNGGRCGKGRSREHPQEEELQKFKKEFEAWQAARFRECSKFAELGNIPSQSSLAHEDLNKERTELYGRTAVEKAVKSKDQTIKARAQEIGGLQHNEMESFQVERKYSSSKTRNSSRYIEQSSMMDTDQKLYALSAPTKIVILKPGPDRVGDHTESWTSSPSFSEQRGSIEDFLEEVKERLKCEMQGKMLRKGGSVVVRGSGIETPYNEKPSSDPKQIAKNIANQVRDSVSKDIGANLTRSESTRSYKSEIQLNGPNSSEFISRDTRRFVSERLKNVLNKETNMHTVVGGHSRSYSVLDLDNDTSKDVQKMQTRSFRYGVGDDRPLHKELSPRNLVRSLSAPVSGTSFGKLLLEDRHILTGAQIRRKLEATENFPVDLKKRKRERFSFKEKVSNFRYSFSLRGRLFGKKIQSVLESHVFERYPLKDIMSGPTVVSNFDERHVKENFTEVPPSPASVCSSSAQEELWRPVDHLSPLSTPDVTPSNEYAMPQVFREISSNLSELRRQLNQLESDEPDERLIPPKPAEPEMFELKDPAEAYIRDLLVGSGLYDGSSDKYLWRSETSAKPIGTSVFEEVEESYKTFAKDNDISLKDQRVRRVDHKLLHDLLNEALSTVLEPHRGISTVSKVERKSMNSSSFPTLHGNKLLNCVWEIICDHLYPSTDRSCYSLEDMVARDLRLSPWTREVDDEGTSLGREVEILILGDLVDEILKDMKL</sequence>